<dbReference type="OrthoDB" id="9803188at2"/>
<keyword evidence="3 5" id="KW-0238">DNA-binding</keyword>
<evidence type="ECO:0000313" key="9">
    <source>
        <dbReference type="Proteomes" id="UP000235701"/>
    </source>
</evidence>
<dbReference type="PANTHER" id="PTHR30349">
    <property type="entry name" value="PHAGE INTEGRASE-RELATED"/>
    <property type="match status" value="1"/>
</dbReference>
<accession>A0A2N6UG17</accession>
<dbReference type="Pfam" id="PF14657">
    <property type="entry name" value="Arm-DNA-bind_4"/>
    <property type="match status" value="1"/>
</dbReference>
<keyword evidence="4" id="KW-0233">DNA recombination</keyword>
<evidence type="ECO:0000256" key="5">
    <source>
        <dbReference type="PROSITE-ProRule" id="PRU01248"/>
    </source>
</evidence>
<keyword evidence="9" id="KW-1185">Reference proteome</keyword>
<dbReference type="GO" id="GO:0006310">
    <property type="term" value="P:DNA recombination"/>
    <property type="evidence" value="ECO:0007669"/>
    <property type="project" value="UniProtKB-KW"/>
</dbReference>
<dbReference type="Pfam" id="PF14659">
    <property type="entry name" value="Phage_int_SAM_3"/>
    <property type="match status" value="1"/>
</dbReference>
<dbReference type="InterPro" id="IPR010998">
    <property type="entry name" value="Integrase_recombinase_N"/>
</dbReference>
<dbReference type="InterPro" id="IPR044068">
    <property type="entry name" value="CB"/>
</dbReference>
<dbReference type="InterPro" id="IPR050090">
    <property type="entry name" value="Tyrosine_recombinase_XerCD"/>
</dbReference>
<dbReference type="InterPro" id="IPR011010">
    <property type="entry name" value="DNA_brk_join_enz"/>
</dbReference>
<dbReference type="RefSeq" id="WP_102198760.1">
    <property type="nucleotide sequence ID" value="NZ_PNHQ01000002.1"/>
</dbReference>
<evidence type="ECO:0000256" key="1">
    <source>
        <dbReference type="ARBA" id="ARBA00008857"/>
    </source>
</evidence>
<dbReference type="Gene3D" id="1.10.443.10">
    <property type="entry name" value="Intergrase catalytic core"/>
    <property type="match status" value="1"/>
</dbReference>
<dbReference type="PROSITE" id="PS51898">
    <property type="entry name" value="TYR_RECOMBINASE"/>
    <property type="match status" value="1"/>
</dbReference>
<dbReference type="Pfam" id="PF00589">
    <property type="entry name" value="Phage_integrase"/>
    <property type="match status" value="1"/>
</dbReference>
<name>A0A2N6UG17_9LACT</name>
<evidence type="ECO:0000313" key="8">
    <source>
        <dbReference type="EMBL" id="PMC80485.1"/>
    </source>
</evidence>
<evidence type="ECO:0000256" key="3">
    <source>
        <dbReference type="ARBA" id="ARBA00023125"/>
    </source>
</evidence>
<dbReference type="GO" id="GO:0003677">
    <property type="term" value="F:DNA binding"/>
    <property type="evidence" value="ECO:0007669"/>
    <property type="project" value="UniProtKB-UniRule"/>
</dbReference>
<dbReference type="PROSITE" id="PS51900">
    <property type="entry name" value="CB"/>
    <property type="match status" value="1"/>
</dbReference>
<evidence type="ECO:0000256" key="2">
    <source>
        <dbReference type="ARBA" id="ARBA00022908"/>
    </source>
</evidence>
<dbReference type="EMBL" id="PNHQ01000002">
    <property type="protein sequence ID" value="PMC80485.1"/>
    <property type="molecule type" value="Genomic_DNA"/>
</dbReference>
<evidence type="ECO:0008006" key="10">
    <source>
        <dbReference type="Google" id="ProtNLM"/>
    </source>
</evidence>
<comment type="similarity">
    <text evidence="1">Belongs to the 'phage' integrase family.</text>
</comment>
<sequence>MASATKHKTTGKWVARYNLTDKHGNRQQRKKNGFDTKKEALIYANKQELDDNIADSEVKLVDYFRNWYETFKEGKVSQSTEEQYEYLIKLIEDYFGNLKLKDLTRIKYQAFLNERGKNRAKNTVEKTHFRIKRCIEIAFADGIIKTNPTHNIQLNYDIKEQKLVKAWNVSEAEKLMDLFTSELTPRATILYIAINTGLRLGEIYGLSWKDIHGTTLEVNRGYAYNNGERNFTDAKTPSSIRKIKVTKEFTNRIKKYKLKYQSISPEYLFLDEWNHPVISDTGVRKYLKKSCRELDIPVLGIHSLRHTHCSYLLYKGIDINYISKRLGHSNITETLKIYTHILDEFKEEQDEKLLEVLEGLN</sequence>
<evidence type="ECO:0000256" key="4">
    <source>
        <dbReference type="ARBA" id="ARBA00023172"/>
    </source>
</evidence>
<dbReference type="Proteomes" id="UP000235701">
    <property type="component" value="Unassembled WGS sequence"/>
</dbReference>
<dbReference type="AlphaFoldDB" id="A0A2N6UG17"/>
<gene>
    <name evidence="8" type="ORF">CJ191_01370</name>
</gene>
<dbReference type="InterPro" id="IPR013762">
    <property type="entry name" value="Integrase-like_cat_sf"/>
</dbReference>
<evidence type="ECO:0000259" key="7">
    <source>
        <dbReference type="PROSITE" id="PS51900"/>
    </source>
</evidence>
<feature type="domain" description="Tyr recombinase" evidence="6">
    <location>
        <begin position="162"/>
        <end position="354"/>
    </location>
</feature>
<comment type="caution">
    <text evidence="8">The sequence shown here is derived from an EMBL/GenBank/DDBJ whole genome shotgun (WGS) entry which is preliminary data.</text>
</comment>
<feature type="domain" description="Core-binding (CB)" evidence="7">
    <location>
        <begin position="55"/>
        <end position="139"/>
    </location>
</feature>
<dbReference type="GO" id="GO:0015074">
    <property type="term" value="P:DNA integration"/>
    <property type="evidence" value="ECO:0007669"/>
    <property type="project" value="UniProtKB-KW"/>
</dbReference>
<dbReference type="PANTHER" id="PTHR30349:SF64">
    <property type="entry name" value="PROPHAGE INTEGRASE INTD-RELATED"/>
    <property type="match status" value="1"/>
</dbReference>
<protein>
    <recommendedName>
        <fullName evidence="10">Site-specific integrase</fullName>
    </recommendedName>
</protein>
<organism evidence="8 9">
    <name type="scientific">Aerococcus viridans</name>
    <dbReference type="NCBI Taxonomy" id="1377"/>
    <lineage>
        <taxon>Bacteria</taxon>
        <taxon>Bacillati</taxon>
        <taxon>Bacillota</taxon>
        <taxon>Bacilli</taxon>
        <taxon>Lactobacillales</taxon>
        <taxon>Aerococcaceae</taxon>
        <taxon>Aerococcus</taxon>
    </lineage>
</organism>
<dbReference type="Gene3D" id="1.10.150.130">
    <property type="match status" value="1"/>
</dbReference>
<proteinExistence type="inferred from homology"/>
<reference evidence="8 9" key="1">
    <citation type="submission" date="2017-09" db="EMBL/GenBank/DDBJ databases">
        <title>Bacterial strain isolated from the female urinary microbiota.</title>
        <authorList>
            <person name="Thomas-White K."/>
            <person name="Kumar N."/>
            <person name="Forster S."/>
            <person name="Putonti C."/>
            <person name="Lawley T."/>
            <person name="Wolfe A.J."/>
        </authorList>
    </citation>
    <scope>NUCLEOTIDE SEQUENCE [LARGE SCALE GENOMIC DNA]</scope>
    <source>
        <strain evidence="8 9">UMB0240</strain>
    </source>
</reference>
<keyword evidence="2" id="KW-0229">DNA integration</keyword>
<dbReference type="InterPro" id="IPR002104">
    <property type="entry name" value="Integrase_catalytic"/>
</dbReference>
<dbReference type="InterPro" id="IPR028259">
    <property type="entry name" value="AP2-like_int_N"/>
</dbReference>
<dbReference type="CDD" id="cd01189">
    <property type="entry name" value="INT_ICEBs1_C_like"/>
    <property type="match status" value="1"/>
</dbReference>
<dbReference type="SUPFAM" id="SSF56349">
    <property type="entry name" value="DNA breaking-rejoining enzymes"/>
    <property type="match status" value="1"/>
</dbReference>
<dbReference type="InterPro" id="IPR004107">
    <property type="entry name" value="Integrase_SAM-like_N"/>
</dbReference>
<evidence type="ECO:0000259" key="6">
    <source>
        <dbReference type="PROSITE" id="PS51898"/>
    </source>
</evidence>